<evidence type="ECO:0000313" key="3">
    <source>
        <dbReference type="Proteomes" id="UP000092671"/>
    </source>
</evidence>
<keyword evidence="1" id="KW-0472">Membrane</keyword>
<dbReference type="AlphaFoldDB" id="A0A1B8PKE1"/>
<dbReference type="RefSeq" id="WP_066892651.1">
    <property type="nucleotide sequence ID" value="NZ_JAKREH010000021.1"/>
</dbReference>
<accession>A0A1B8PKE1</accession>
<organism evidence="2 3">
    <name type="scientific">Moraxella nonliquefaciens</name>
    <dbReference type="NCBI Taxonomy" id="478"/>
    <lineage>
        <taxon>Bacteria</taxon>
        <taxon>Pseudomonadati</taxon>
        <taxon>Pseudomonadota</taxon>
        <taxon>Gammaproteobacteria</taxon>
        <taxon>Moraxellales</taxon>
        <taxon>Moraxellaceae</taxon>
        <taxon>Moraxella</taxon>
    </lineage>
</organism>
<dbReference type="EMBL" id="LZDN01000006">
    <property type="protein sequence ID" value="OBX51433.1"/>
    <property type="molecule type" value="Genomic_DNA"/>
</dbReference>
<comment type="caution">
    <text evidence="2">The sequence shown here is derived from an EMBL/GenBank/DDBJ whole genome shotgun (WGS) entry which is preliminary data.</text>
</comment>
<sequence length="66" mass="7403">MKKSDLIGGAISYIALVVIVYQCIFGWAQHTADDNSRIAQEAKDEAKTYISHSDKVLIEMMEVNNE</sequence>
<gene>
    <name evidence="2" type="ORF">A9Z60_07540</name>
</gene>
<name>A0A1B8PKE1_MORNO</name>
<reference evidence="2 3" key="1">
    <citation type="submission" date="2016-06" db="EMBL/GenBank/DDBJ databases">
        <title>Draft genome of Moraxella nonliquefaciens CCUG 60284.</title>
        <authorList>
            <person name="Salva-Serra F."/>
            <person name="Engstrom-Jakobsson H."/>
            <person name="Thorell K."/>
            <person name="Gonzales-Siles L."/>
            <person name="Karlsson R."/>
            <person name="Boulund F."/>
            <person name="Engstrand L."/>
            <person name="Kristiansson E."/>
            <person name="Moore E."/>
        </authorList>
    </citation>
    <scope>NUCLEOTIDE SEQUENCE [LARGE SCALE GENOMIC DNA]</scope>
    <source>
        <strain evidence="2 3">CCUG 60284</strain>
    </source>
</reference>
<evidence type="ECO:0000256" key="1">
    <source>
        <dbReference type="SAM" id="Phobius"/>
    </source>
</evidence>
<keyword evidence="1" id="KW-1133">Transmembrane helix</keyword>
<feature type="transmembrane region" description="Helical" evidence="1">
    <location>
        <begin position="6"/>
        <end position="28"/>
    </location>
</feature>
<evidence type="ECO:0000313" key="2">
    <source>
        <dbReference type="EMBL" id="OBX51433.1"/>
    </source>
</evidence>
<proteinExistence type="predicted"/>
<protein>
    <submittedName>
        <fullName evidence="2">Uncharacterized protein</fullName>
    </submittedName>
</protein>
<keyword evidence="1" id="KW-0812">Transmembrane</keyword>
<dbReference type="Proteomes" id="UP000092671">
    <property type="component" value="Unassembled WGS sequence"/>
</dbReference>